<dbReference type="Proteomes" id="UP000249829">
    <property type="component" value="Unassembled WGS sequence"/>
</dbReference>
<dbReference type="PANTHER" id="PTHR38846:SF1">
    <property type="entry name" value="C3H1-TYPE DOMAIN-CONTAINING PROTEIN"/>
    <property type="match status" value="1"/>
</dbReference>
<sequence length="149" mass="17644">MTTSKFWLDFPNFKPNSHAPITEEFKRLATQQGWKRGSKTWRKRWNAFVNIEYDQIIGSRLASLDEWRELCELFDLPGPFPSITQCKKALSRVHVNLVDLIECRHLGTKPRTFRNVSQLADYTRDTGKFFNRTLAKQDKLLRVFLRRLV</sequence>
<organism evidence="1 2">
    <name type="scientific">Aspergillus violaceofuscus (strain CBS 115571)</name>
    <dbReference type="NCBI Taxonomy" id="1450538"/>
    <lineage>
        <taxon>Eukaryota</taxon>
        <taxon>Fungi</taxon>
        <taxon>Dikarya</taxon>
        <taxon>Ascomycota</taxon>
        <taxon>Pezizomycotina</taxon>
        <taxon>Eurotiomycetes</taxon>
        <taxon>Eurotiomycetidae</taxon>
        <taxon>Eurotiales</taxon>
        <taxon>Aspergillaceae</taxon>
        <taxon>Aspergillus</taxon>
    </lineage>
</organism>
<dbReference type="AlphaFoldDB" id="A0A2V5H7K0"/>
<protein>
    <submittedName>
        <fullName evidence="1">Uncharacterized protein</fullName>
    </submittedName>
</protein>
<dbReference type="OMA" id="YRTEWAR"/>
<reference evidence="1 2" key="1">
    <citation type="submission" date="2018-02" db="EMBL/GenBank/DDBJ databases">
        <title>The genomes of Aspergillus section Nigri reveals drivers in fungal speciation.</title>
        <authorList>
            <consortium name="DOE Joint Genome Institute"/>
            <person name="Vesth T.C."/>
            <person name="Nybo J."/>
            <person name="Theobald S."/>
            <person name="Brandl J."/>
            <person name="Frisvad J.C."/>
            <person name="Nielsen K.F."/>
            <person name="Lyhne E.K."/>
            <person name="Kogle M.E."/>
            <person name="Kuo A."/>
            <person name="Riley R."/>
            <person name="Clum A."/>
            <person name="Nolan M."/>
            <person name="Lipzen A."/>
            <person name="Salamov A."/>
            <person name="Henrissat B."/>
            <person name="Wiebenga A."/>
            <person name="De vries R.P."/>
            <person name="Grigoriev I.V."/>
            <person name="Mortensen U.H."/>
            <person name="Andersen M.R."/>
            <person name="Baker S.E."/>
        </authorList>
    </citation>
    <scope>NUCLEOTIDE SEQUENCE [LARGE SCALE GENOMIC DNA]</scope>
    <source>
        <strain evidence="1 2">CBS 115571</strain>
    </source>
</reference>
<dbReference type="PANTHER" id="PTHR38846">
    <property type="entry name" value="C3H1-TYPE DOMAIN-CONTAINING PROTEIN"/>
    <property type="match status" value="1"/>
</dbReference>
<accession>A0A2V5H7K0</accession>
<dbReference type="EMBL" id="KZ825148">
    <property type="protein sequence ID" value="PYI18102.1"/>
    <property type="molecule type" value="Genomic_DNA"/>
</dbReference>
<evidence type="ECO:0000313" key="2">
    <source>
        <dbReference type="Proteomes" id="UP000249829"/>
    </source>
</evidence>
<proteinExistence type="predicted"/>
<dbReference type="STRING" id="1450538.A0A2V5H7K0"/>
<gene>
    <name evidence="1" type="ORF">BO99DRAFT_175686</name>
</gene>
<keyword evidence="2" id="KW-1185">Reference proteome</keyword>
<name>A0A2V5H7K0_ASPV1</name>
<evidence type="ECO:0000313" key="1">
    <source>
        <dbReference type="EMBL" id="PYI18102.1"/>
    </source>
</evidence>